<dbReference type="Proteomes" id="UP000184520">
    <property type="component" value="Unassembled WGS sequence"/>
</dbReference>
<evidence type="ECO:0000313" key="6">
    <source>
        <dbReference type="Proteomes" id="UP000184520"/>
    </source>
</evidence>
<dbReference type="PANTHER" id="PTHR11559">
    <property type="entry name" value="CARBOXYLESTERASE"/>
    <property type="match status" value="1"/>
</dbReference>
<feature type="signal peptide" evidence="3">
    <location>
        <begin position="1"/>
        <end position="31"/>
    </location>
</feature>
<feature type="chain" id="PRO_5011819108" description="Carboxylic ester hydrolase" evidence="3">
    <location>
        <begin position="32"/>
        <end position="512"/>
    </location>
</feature>
<gene>
    <name evidence="5" type="ORF">SAMN05216361_0626</name>
</gene>
<dbReference type="AlphaFoldDB" id="A0A1M5F0T9"/>
<organism evidence="5 6">
    <name type="scientific">Marisediminitalea aggregata</name>
    <dbReference type="NCBI Taxonomy" id="634436"/>
    <lineage>
        <taxon>Bacteria</taxon>
        <taxon>Pseudomonadati</taxon>
        <taxon>Pseudomonadota</taxon>
        <taxon>Gammaproteobacteria</taxon>
        <taxon>Alteromonadales</taxon>
        <taxon>Alteromonadaceae</taxon>
        <taxon>Marisediminitalea</taxon>
    </lineage>
</organism>
<evidence type="ECO:0000313" key="5">
    <source>
        <dbReference type="EMBL" id="SHF84998.1"/>
    </source>
</evidence>
<dbReference type="RefSeq" id="WP_073317616.1">
    <property type="nucleotide sequence ID" value="NZ_FQWD01000001.1"/>
</dbReference>
<dbReference type="InterPro" id="IPR029058">
    <property type="entry name" value="AB_hydrolase_fold"/>
</dbReference>
<reference evidence="6" key="1">
    <citation type="submission" date="2016-11" db="EMBL/GenBank/DDBJ databases">
        <authorList>
            <person name="Varghese N."/>
            <person name="Submissions S."/>
        </authorList>
    </citation>
    <scope>NUCLEOTIDE SEQUENCE [LARGE SCALE GENOMIC DNA]</scope>
    <source>
        <strain evidence="6">CGMCC 1.8995</strain>
    </source>
</reference>
<evidence type="ECO:0000259" key="4">
    <source>
        <dbReference type="Pfam" id="PF00135"/>
    </source>
</evidence>
<dbReference type="SUPFAM" id="SSF53474">
    <property type="entry name" value="alpha/beta-Hydrolases"/>
    <property type="match status" value="1"/>
</dbReference>
<dbReference type="GO" id="GO:0016787">
    <property type="term" value="F:hydrolase activity"/>
    <property type="evidence" value="ECO:0007669"/>
    <property type="project" value="UniProtKB-KW"/>
</dbReference>
<feature type="domain" description="Carboxylesterase type B" evidence="4">
    <location>
        <begin position="383"/>
        <end position="480"/>
    </location>
</feature>
<comment type="similarity">
    <text evidence="1 3">Belongs to the type-B carboxylesterase/lipase family.</text>
</comment>
<proteinExistence type="inferred from homology"/>
<dbReference type="PROSITE" id="PS00122">
    <property type="entry name" value="CARBOXYLESTERASE_B_1"/>
    <property type="match status" value="1"/>
</dbReference>
<accession>A0A1M5F0T9</accession>
<dbReference type="Gene3D" id="3.40.50.1820">
    <property type="entry name" value="alpha/beta hydrolase"/>
    <property type="match status" value="1"/>
</dbReference>
<keyword evidence="3" id="KW-0732">Signal</keyword>
<protein>
    <recommendedName>
        <fullName evidence="3">Carboxylic ester hydrolase</fullName>
        <ecNumber evidence="3">3.1.1.-</ecNumber>
    </recommendedName>
</protein>
<sequence>MKQLIAKVVRLVVTTSTAFSIALAFVSSANANSSAVEVRIGESVLYGEAYGSVLAFKGIPYAASPEGQNRWMAPQPVTYDGDIDASRYGAQCPQRTDQITSEDCLFINVFTSAKNDSNTAIEPKPVLVWIHGGGYVGGSGNLDMRAVSHWLSQDVVVVSFNYRLGVLGIFAHPTLDASQGANFSVLDMVAALKWVKSHISVFGGDPKNVTIAGGSAGGMAVQMLMVAPQSASLFHHAISQSGYGAWPLPRTNNLKPLPQSLNAQEYAQVLASRVVSKAASAVTAEDLINVSASQWVEAVEGFHLPVADGVILPDEPGVVFMQGRQHDVPYMSGGNSYDGSVYPWSGVPAARLIELAGDEAPGIKGVYQLSALPDGNGYQSLPYQHVFGDMRYVLAGSVTTEAMQNKRSQGYRYFFDVTRSGESGAHHGAEVNALFSPSSLPGVQYMQRYWLQFIKYGNPNAAGLPEWEPVDASGANWMVFTVSGAAQVPHIRGDKLKLLNKAYKARLSPLVR</sequence>
<dbReference type="OrthoDB" id="9775851at2"/>
<dbReference type="Pfam" id="PF00135">
    <property type="entry name" value="COesterase"/>
    <property type="match status" value="2"/>
</dbReference>
<name>A0A1M5F0T9_9ALTE</name>
<dbReference type="InterPro" id="IPR019826">
    <property type="entry name" value="Carboxylesterase_B_AS"/>
</dbReference>
<evidence type="ECO:0000256" key="2">
    <source>
        <dbReference type="ARBA" id="ARBA00022801"/>
    </source>
</evidence>
<keyword evidence="6" id="KW-1185">Reference proteome</keyword>
<evidence type="ECO:0000256" key="1">
    <source>
        <dbReference type="ARBA" id="ARBA00005964"/>
    </source>
</evidence>
<keyword evidence="2 3" id="KW-0378">Hydrolase</keyword>
<dbReference type="InterPro" id="IPR050309">
    <property type="entry name" value="Type-B_Carboxylest/Lipase"/>
</dbReference>
<dbReference type="STRING" id="634436.SAMN05216361_0626"/>
<evidence type="ECO:0000256" key="3">
    <source>
        <dbReference type="RuleBase" id="RU361235"/>
    </source>
</evidence>
<dbReference type="EC" id="3.1.1.-" evidence="3"/>
<dbReference type="EMBL" id="FQWD01000001">
    <property type="protein sequence ID" value="SHF84998.1"/>
    <property type="molecule type" value="Genomic_DNA"/>
</dbReference>
<feature type="domain" description="Carboxylesterase type B" evidence="4">
    <location>
        <begin position="52"/>
        <end position="341"/>
    </location>
</feature>
<dbReference type="InterPro" id="IPR002018">
    <property type="entry name" value="CarbesteraseB"/>
</dbReference>